<name>A0AAV2H8A0_LYMST</name>
<feature type="region of interest" description="Disordered" evidence="1">
    <location>
        <begin position="150"/>
        <end position="176"/>
    </location>
</feature>
<proteinExistence type="predicted"/>
<evidence type="ECO:0000313" key="2">
    <source>
        <dbReference type="EMBL" id="CAL1529607.1"/>
    </source>
</evidence>
<protein>
    <submittedName>
        <fullName evidence="2">Uncharacterized protein</fullName>
    </submittedName>
</protein>
<organism evidence="2 3">
    <name type="scientific">Lymnaea stagnalis</name>
    <name type="common">Great pond snail</name>
    <name type="synonym">Helix stagnalis</name>
    <dbReference type="NCBI Taxonomy" id="6523"/>
    <lineage>
        <taxon>Eukaryota</taxon>
        <taxon>Metazoa</taxon>
        <taxon>Spiralia</taxon>
        <taxon>Lophotrochozoa</taxon>
        <taxon>Mollusca</taxon>
        <taxon>Gastropoda</taxon>
        <taxon>Heterobranchia</taxon>
        <taxon>Euthyneura</taxon>
        <taxon>Panpulmonata</taxon>
        <taxon>Hygrophila</taxon>
        <taxon>Lymnaeoidea</taxon>
        <taxon>Lymnaeidae</taxon>
        <taxon>Lymnaea</taxon>
    </lineage>
</organism>
<keyword evidence="3" id="KW-1185">Reference proteome</keyword>
<accession>A0AAV2H8A0</accession>
<evidence type="ECO:0000313" key="3">
    <source>
        <dbReference type="Proteomes" id="UP001497497"/>
    </source>
</evidence>
<evidence type="ECO:0000256" key="1">
    <source>
        <dbReference type="SAM" id="MobiDB-lite"/>
    </source>
</evidence>
<gene>
    <name evidence="2" type="ORF">GSLYS_00003762001</name>
</gene>
<feature type="compositionally biased region" description="Basic and acidic residues" evidence="1">
    <location>
        <begin position="155"/>
        <end position="170"/>
    </location>
</feature>
<sequence length="176" mass="19117">PGVCHVPKAGVPHVQGRANEVKNSCETFGAEPKLRVQLASKTASKQPSQVKNVSLNVPKGQFVLLSPMSNSPKIQVRSLPPTVQQASTNVSFPSLNNKLNTVASRYINLNSSGEESQHPSPLTLDHMGKESLNDSVEASKLSEYSIPLLSSSPMLEHDVGGGPMRESHNMKERRRR</sequence>
<dbReference type="EMBL" id="CAXITT010000051">
    <property type="protein sequence ID" value="CAL1529607.1"/>
    <property type="molecule type" value="Genomic_DNA"/>
</dbReference>
<dbReference type="AlphaFoldDB" id="A0AAV2H8A0"/>
<feature type="region of interest" description="Disordered" evidence="1">
    <location>
        <begin position="111"/>
        <end position="138"/>
    </location>
</feature>
<feature type="non-terminal residue" evidence="2">
    <location>
        <position position="1"/>
    </location>
</feature>
<feature type="compositionally biased region" description="Polar residues" evidence="1">
    <location>
        <begin position="111"/>
        <end position="120"/>
    </location>
</feature>
<reference evidence="2 3" key="1">
    <citation type="submission" date="2024-04" db="EMBL/GenBank/DDBJ databases">
        <authorList>
            <consortium name="Genoscope - CEA"/>
            <person name="William W."/>
        </authorList>
    </citation>
    <scope>NUCLEOTIDE SEQUENCE [LARGE SCALE GENOMIC DNA]</scope>
</reference>
<dbReference type="Proteomes" id="UP001497497">
    <property type="component" value="Unassembled WGS sequence"/>
</dbReference>
<comment type="caution">
    <text evidence="2">The sequence shown here is derived from an EMBL/GenBank/DDBJ whole genome shotgun (WGS) entry which is preliminary data.</text>
</comment>